<protein>
    <submittedName>
        <fullName evidence="12">Rod shape-determining protein RodA</fullName>
    </submittedName>
</protein>
<feature type="transmembrane region" description="Helical" evidence="11">
    <location>
        <begin position="7"/>
        <end position="28"/>
    </location>
</feature>
<keyword evidence="5 11" id="KW-0812">Transmembrane</keyword>
<evidence type="ECO:0000256" key="11">
    <source>
        <dbReference type="SAM" id="Phobius"/>
    </source>
</evidence>
<gene>
    <name evidence="12" type="primary">rodA_2</name>
    <name evidence="12" type="ORF">BN997_03957</name>
</gene>
<evidence type="ECO:0000313" key="13">
    <source>
        <dbReference type="Proteomes" id="UP000040453"/>
    </source>
</evidence>
<dbReference type="GO" id="GO:0032153">
    <property type="term" value="C:cell division site"/>
    <property type="evidence" value="ECO:0007669"/>
    <property type="project" value="TreeGrafter"/>
</dbReference>
<accession>A0A0A1MWR6</accession>
<keyword evidence="4" id="KW-0808">Transferase</keyword>
<feature type="transmembrane region" description="Helical" evidence="11">
    <location>
        <begin position="141"/>
        <end position="158"/>
    </location>
</feature>
<dbReference type="PROSITE" id="PS00428">
    <property type="entry name" value="FTSW_RODA_SPOVE"/>
    <property type="match status" value="1"/>
</dbReference>
<evidence type="ECO:0000256" key="6">
    <source>
        <dbReference type="ARBA" id="ARBA00022960"/>
    </source>
</evidence>
<dbReference type="Pfam" id="PF01098">
    <property type="entry name" value="FTSW_RODA_SPOVE"/>
    <property type="match status" value="1"/>
</dbReference>
<proteinExistence type="predicted"/>
<dbReference type="InterPro" id="IPR011923">
    <property type="entry name" value="RodA/MrdB"/>
</dbReference>
<evidence type="ECO:0000256" key="5">
    <source>
        <dbReference type="ARBA" id="ARBA00022692"/>
    </source>
</evidence>
<feature type="transmembrane region" description="Helical" evidence="11">
    <location>
        <begin position="284"/>
        <end position="301"/>
    </location>
</feature>
<dbReference type="InterPro" id="IPR001182">
    <property type="entry name" value="FtsW/RodA"/>
</dbReference>
<dbReference type="STRING" id="545501.BN997_03957"/>
<evidence type="ECO:0000256" key="10">
    <source>
        <dbReference type="ARBA" id="ARBA00023316"/>
    </source>
</evidence>
<dbReference type="GO" id="GO:0015648">
    <property type="term" value="F:lipid-linked peptidoglycan transporter activity"/>
    <property type="evidence" value="ECO:0007669"/>
    <property type="project" value="TreeGrafter"/>
</dbReference>
<evidence type="ECO:0000256" key="2">
    <source>
        <dbReference type="ARBA" id="ARBA00022475"/>
    </source>
</evidence>
<dbReference type="GO" id="GO:0008360">
    <property type="term" value="P:regulation of cell shape"/>
    <property type="evidence" value="ECO:0007669"/>
    <property type="project" value="UniProtKB-KW"/>
</dbReference>
<feature type="transmembrane region" description="Helical" evidence="11">
    <location>
        <begin position="189"/>
        <end position="206"/>
    </location>
</feature>
<reference evidence="12 13" key="1">
    <citation type="submission" date="2014-11" db="EMBL/GenBank/DDBJ databases">
        <authorList>
            <person name="Urmite Genomes Urmite Genomes"/>
        </authorList>
    </citation>
    <scope>NUCLEOTIDE SEQUENCE [LARGE SCALE GENOMIC DNA]</scope>
    <source>
        <strain evidence="12 13">Oc5</strain>
    </source>
</reference>
<feature type="transmembrane region" description="Helical" evidence="11">
    <location>
        <begin position="164"/>
        <end position="182"/>
    </location>
</feature>
<evidence type="ECO:0000256" key="1">
    <source>
        <dbReference type="ARBA" id="ARBA00004141"/>
    </source>
</evidence>
<feature type="transmembrane region" description="Helical" evidence="11">
    <location>
        <begin position="313"/>
        <end position="331"/>
    </location>
</feature>
<evidence type="ECO:0000256" key="8">
    <source>
        <dbReference type="ARBA" id="ARBA00022989"/>
    </source>
</evidence>
<evidence type="ECO:0000256" key="7">
    <source>
        <dbReference type="ARBA" id="ARBA00022984"/>
    </source>
</evidence>
<feature type="transmembrane region" description="Helical" evidence="11">
    <location>
        <begin position="48"/>
        <end position="68"/>
    </location>
</feature>
<keyword evidence="7" id="KW-0573">Peptidoglycan synthesis</keyword>
<dbReference type="GO" id="GO:0016757">
    <property type="term" value="F:glycosyltransferase activity"/>
    <property type="evidence" value="ECO:0007669"/>
    <property type="project" value="UniProtKB-KW"/>
</dbReference>
<keyword evidence="10" id="KW-0961">Cell wall biogenesis/degradation</keyword>
<sequence>MNRKKYNLDYSIITILFLLLLISLIAIYSGSGQYAQSQPYYFVIRQGIWYFFGALIMLAVIFFDYELLKKQAFKLYAIGVFLLLGVHFFGVFRNGSQRWLNLGIFEIQPSEFIKIFLIIYLAVLLEKYGNRKLPLKKSIQLTLKVVAVTLIPFVFIFLQPDLGSALIVLAIAFSMIIVSSISVKVILPVLFTIAASIGGLIFLYSYNEDIFSRLFQSHQMDRIYGWLNPAEYASDYGYQLQQAIMGIGSGQLSGAGFNQGMQIQNGNVPEAHTDFVFTVIGEEYGFIGASILILLYFLLLYRITKVAFEADNLFGVYLCVGIIGILAFQVFQNIAMTIGLMPITGITLPFISYGGSSLITNLIMMGLVINVQIRSSNDYLFRKKAISE</sequence>
<feature type="transmembrane region" description="Helical" evidence="11">
    <location>
        <begin position="112"/>
        <end position="129"/>
    </location>
</feature>
<dbReference type="InterPro" id="IPR018365">
    <property type="entry name" value="Cell_cycle_FtsW-rel_CS"/>
</dbReference>
<dbReference type="PANTHER" id="PTHR30474:SF1">
    <property type="entry name" value="PEPTIDOGLYCAN GLYCOSYLTRANSFERASE MRDB"/>
    <property type="match status" value="1"/>
</dbReference>
<dbReference type="EMBL" id="CDGG01000001">
    <property type="protein sequence ID" value="CEI84024.1"/>
    <property type="molecule type" value="Genomic_DNA"/>
</dbReference>
<dbReference type="GO" id="GO:0009252">
    <property type="term" value="P:peptidoglycan biosynthetic process"/>
    <property type="evidence" value="ECO:0007669"/>
    <property type="project" value="UniProtKB-KW"/>
</dbReference>
<keyword evidence="9 11" id="KW-0472">Membrane</keyword>
<dbReference type="Proteomes" id="UP000040453">
    <property type="component" value="Unassembled WGS sequence"/>
</dbReference>
<keyword evidence="13" id="KW-1185">Reference proteome</keyword>
<keyword evidence="8 11" id="KW-1133">Transmembrane helix</keyword>
<keyword evidence="6" id="KW-0133">Cell shape</keyword>
<keyword evidence="2" id="KW-1003">Cell membrane</keyword>
<dbReference type="GO" id="GO:0051301">
    <property type="term" value="P:cell division"/>
    <property type="evidence" value="ECO:0007669"/>
    <property type="project" value="InterPro"/>
</dbReference>
<dbReference type="AlphaFoldDB" id="A0A0A1MWR6"/>
<comment type="subcellular location">
    <subcellularLocation>
        <location evidence="1">Membrane</location>
        <topology evidence="1">Multi-pass membrane protein</topology>
    </subcellularLocation>
</comment>
<dbReference type="GO" id="GO:0071555">
    <property type="term" value="P:cell wall organization"/>
    <property type="evidence" value="ECO:0007669"/>
    <property type="project" value="UniProtKB-KW"/>
</dbReference>
<evidence type="ECO:0000256" key="3">
    <source>
        <dbReference type="ARBA" id="ARBA00022676"/>
    </source>
</evidence>
<dbReference type="OrthoDB" id="9768187at2"/>
<organism evidence="12 13">
    <name type="scientific">Oceanobacillus oncorhynchi</name>
    <dbReference type="NCBI Taxonomy" id="545501"/>
    <lineage>
        <taxon>Bacteria</taxon>
        <taxon>Bacillati</taxon>
        <taxon>Bacillota</taxon>
        <taxon>Bacilli</taxon>
        <taxon>Bacillales</taxon>
        <taxon>Bacillaceae</taxon>
        <taxon>Oceanobacillus</taxon>
    </lineage>
</organism>
<evidence type="ECO:0000256" key="9">
    <source>
        <dbReference type="ARBA" id="ARBA00023136"/>
    </source>
</evidence>
<dbReference type="NCBIfam" id="TIGR02210">
    <property type="entry name" value="rodA_shape"/>
    <property type="match status" value="1"/>
</dbReference>
<feature type="transmembrane region" description="Helical" evidence="11">
    <location>
        <begin position="351"/>
        <end position="373"/>
    </location>
</feature>
<keyword evidence="3" id="KW-0328">Glycosyltransferase</keyword>
<evidence type="ECO:0000313" key="12">
    <source>
        <dbReference type="EMBL" id="CEI84024.1"/>
    </source>
</evidence>
<dbReference type="PANTHER" id="PTHR30474">
    <property type="entry name" value="CELL CYCLE PROTEIN"/>
    <property type="match status" value="1"/>
</dbReference>
<dbReference type="GO" id="GO:0005886">
    <property type="term" value="C:plasma membrane"/>
    <property type="evidence" value="ECO:0007669"/>
    <property type="project" value="TreeGrafter"/>
</dbReference>
<feature type="transmembrane region" description="Helical" evidence="11">
    <location>
        <begin position="75"/>
        <end position="92"/>
    </location>
</feature>
<evidence type="ECO:0000256" key="4">
    <source>
        <dbReference type="ARBA" id="ARBA00022679"/>
    </source>
</evidence>
<dbReference type="RefSeq" id="WP_042534590.1">
    <property type="nucleotide sequence ID" value="NZ_CAXOIH010000001.1"/>
</dbReference>
<name>A0A0A1MWR6_9BACI</name>